<evidence type="ECO:0000256" key="1">
    <source>
        <dbReference type="SAM" id="MobiDB-lite"/>
    </source>
</evidence>
<accession>A0AAI9ZRC2</accession>
<comment type="caution">
    <text evidence="2">The sequence shown here is derived from an EMBL/GenBank/DDBJ whole genome shotgun (WGS) entry which is preliminary data.</text>
</comment>
<name>A0AAI9ZRC2_9PEZI</name>
<reference evidence="2" key="1">
    <citation type="submission" date="2021-06" db="EMBL/GenBank/DDBJ databases">
        <title>Comparative genomics, transcriptomics and evolutionary studies reveal genomic signatures of adaptation to plant cell wall in hemibiotrophic fungi.</title>
        <authorList>
            <consortium name="DOE Joint Genome Institute"/>
            <person name="Baroncelli R."/>
            <person name="Diaz J.F."/>
            <person name="Benocci T."/>
            <person name="Peng M."/>
            <person name="Battaglia E."/>
            <person name="Haridas S."/>
            <person name="Andreopoulos W."/>
            <person name="Labutti K."/>
            <person name="Pangilinan J."/>
            <person name="Floch G.L."/>
            <person name="Makela M.R."/>
            <person name="Henrissat B."/>
            <person name="Grigoriev I.V."/>
            <person name="Crouch J.A."/>
            <person name="De Vries R.P."/>
            <person name="Sukno S.A."/>
            <person name="Thon M.R."/>
        </authorList>
    </citation>
    <scope>NUCLEOTIDE SEQUENCE</scope>
    <source>
        <strain evidence="2">CBS 102054</strain>
    </source>
</reference>
<gene>
    <name evidence="2" type="ORF">BDP81DRAFT_428250</name>
</gene>
<keyword evidence="3" id="KW-1185">Reference proteome</keyword>
<dbReference type="EMBL" id="JAHMHQ010000010">
    <property type="protein sequence ID" value="KAK1636754.1"/>
    <property type="molecule type" value="Genomic_DNA"/>
</dbReference>
<sequence length="60" mass="6862">MVANDRRKNVSSSIMLPLPSRNDDLTDDLRQLVLERRTTLSRVSVHHPNMQKVNCQTGNC</sequence>
<dbReference type="AlphaFoldDB" id="A0AAI9ZRC2"/>
<dbReference type="RefSeq" id="XP_060445361.1">
    <property type="nucleotide sequence ID" value="XM_060590410.1"/>
</dbReference>
<proteinExistence type="predicted"/>
<dbReference type="Proteomes" id="UP001243989">
    <property type="component" value="Unassembled WGS sequence"/>
</dbReference>
<feature type="non-terminal residue" evidence="2">
    <location>
        <position position="1"/>
    </location>
</feature>
<dbReference type="GeneID" id="85475272"/>
<protein>
    <submittedName>
        <fullName evidence="2">Uncharacterized protein</fullName>
    </submittedName>
</protein>
<evidence type="ECO:0000313" key="3">
    <source>
        <dbReference type="Proteomes" id="UP001243989"/>
    </source>
</evidence>
<organism evidence="2 3">
    <name type="scientific">Colletotrichum phormii</name>
    <dbReference type="NCBI Taxonomy" id="359342"/>
    <lineage>
        <taxon>Eukaryota</taxon>
        <taxon>Fungi</taxon>
        <taxon>Dikarya</taxon>
        <taxon>Ascomycota</taxon>
        <taxon>Pezizomycotina</taxon>
        <taxon>Sordariomycetes</taxon>
        <taxon>Hypocreomycetidae</taxon>
        <taxon>Glomerellales</taxon>
        <taxon>Glomerellaceae</taxon>
        <taxon>Colletotrichum</taxon>
        <taxon>Colletotrichum acutatum species complex</taxon>
    </lineage>
</organism>
<evidence type="ECO:0000313" key="2">
    <source>
        <dbReference type="EMBL" id="KAK1636754.1"/>
    </source>
</evidence>
<feature type="region of interest" description="Disordered" evidence="1">
    <location>
        <begin position="1"/>
        <end position="22"/>
    </location>
</feature>